<gene>
    <name evidence="2" type="ORF">LSTR_LSTR007832</name>
</gene>
<sequence length="531" mass="59680">MNVSDLKHLLDGHPSALKLFHINAESLPAHFDDFKELFNNVLKPDIVVHAPVRTAQFKHKPEPWINEEILRLDENVLRNRVKSLCRNAKLRFYHRQFNQSNSASTLWDNVRKLGAHPGKSKASINVPLDDLNNFFTSNSTQSASNSTNVPISMPVLQFGHVPPENHFYFSYVLPSTISHFQSGFRPNFSTSTALVRITDDLRLAMDKRAVTVLVQFDFSKAFDKVSHLLLLHKLKHQCHFSNSVVAWFSSYLSGRFQAVFDESGNMSAWSPVLQGVPRGSVLGPLLFSIFINNAPLVFQDCSYHLFADDLIIYSHTSVENIANCIENMNSNVSSLLHWATAHELVLNHTKTKSSVFGFSRLLNRIDLDTLPAIEIGDVQIVYSKCLKILGVVLDQTLSWKDQTTQVCNRVFAGMHQFKRLKNFLPKSIRILLLGSWGGEWLVRGGGDVAGVTLFSLEAERSDASSALDECRIALDVLSVKSGERKLPKGCQGWRGMEGVVRWEFADDVDLAACGTLTVEERGLENDRREES</sequence>
<dbReference type="PROSITE" id="PS50878">
    <property type="entry name" value="RT_POL"/>
    <property type="match status" value="1"/>
</dbReference>
<evidence type="ECO:0000259" key="1">
    <source>
        <dbReference type="PROSITE" id="PS50878"/>
    </source>
</evidence>
<accession>A0A482WP29</accession>
<dbReference type="InterPro" id="IPR000477">
    <property type="entry name" value="RT_dom"/>
</dbReference>
<name>A0A482WP29_LAOST</name>
<dbReference type="InterPro" id="IPR043502">
    <property type="entry name" value="DNA/RNA_pol_sf"/>
</dbReference>
<dbReference type="EMBL" id="QKKF02030383">
    <property type="protein sequence ID" value="RZF34780.1"/>
    <property type="molecule type" value="Genomic_DNA"/>
</dbReference>
<dbReference type="Proteomes" id="UP000291343">
    <property type="component" value="Unassembled WGS sequence"/>
</dbReference>
<dbReference type="InParanoid" id="A0A482WP29"/>
<dbReference type="OrthoDB" id="6629592at2759"/>
<organism evidence="2 3">
    <name type="scientific">Laodelphax striatellus</name>
    <name type="common">Small brown planthopper</name>
    <name type="synonym">Delphax striatella</name>
    <dbReference type="NCBI Taxonomy" id="195883"/>
    <lineage>
        <taxon>Eukaryota</taxon>
        <taxon>Metazoa</taxon>
        <taxon>Ecdysozoa</taxon>
        <taxon>Arthropoda</taxon>
        <taxon>Hexapoda</taxon>
        <taxon>Insecta</taxon>
        <taxon>Pterygota</taxon>
        <taxon>Neoptera</taxon>
        <taxon>Paraneoptera</taxon>
        <taxon>Hemiptera</taxon>
        <taxon>Auchenorrhyncha</taxon>
        <taxon>Fulgoroidea</taxon>
        <taxon>Delphacidae</taxon>
        <taxon>Criomorphinae</taxon>
        <taxon>Laodelphax</taxon>
    </lineage>
</organism>
<reference evidence="2 3" key="1">
    <citation type="journal article" date="2017" name="Gigascience">
        <title>Genome sequence of the small brown planthopper, Laodelphax striatellus.</title>
        <authorList>
            <person name="Zhu J."/>
            <person name="Jiang F."/>
            <person name="Wang X."/>
            <person name="Yang P."/>
            <person name="Bao Y."/>
            <person name="Zhao W."/>
            <person name="Wang W."/>
            <person name="Lu H."/>
            <person name="Wang Q."/>
            <person name="Cui N."/>
            <person name="Li J."/>
            <person name="Chen X."/>
            <person name="Luo L."/>
            <person name="Yu J."/>
            <person name="Kang L."/>
            <person name="Cui F."/>
        </authorList>
    </citation>
    <scope>NUCLEOTIDE SEQUENCE [LARGE SCALE GENOMIC DNA]</scope>
    <source>
        <strain evidence="2">Lst14</strain>
    </source>
</reference>
<dbReference type="PANTHER" id="PTHR33332">
    <property type="entry name" value="REVERSE TRANSCRIPTASE DOMAIN-CONTAINING PROTEIN"/>
    <property type="match status" value="1"/>
</dbReference>
<comment type="caution">
    <text evidence="2">The sequence shown here is derived from an EMBL/GenBank/DDBJ whole genome shotgun (WGS) entry which is preliminary data.</text>
</comment>
<dbReference type="GO" id="GO:0071897">
    <property type="term" value="P:DNA biosynthetic process"/>
    <property type="evidence" value="ECO:0007669"/>
    <property type="project" value="UniProtKB-ARBA"/>
</dbReference>
<keyword evidence="3" id="KW-1185">Reference proteome</keyword>
<dbReference type="AlphaFoldDB" id="A0A482WP29"/>
<evidence type="ECO:0000313" key="2">
    <source>
        <dbReference type="EMBL" id="RZF34780.1"/>
    </source>
</evidence>
<feature type="domain" description="Reverse transcriptase" evidence="1">
    <location>
        <begin position="74"/>
        <end position="393"/>
    </location>
</feature>
<evidence type="ECO:0000313" key="3">
    <source>
        <dbReference type="Proteomes" id="UP000291343"/>
    </source>
</evidence>
<dbReference type="STRING" id="195883.A0A482WP29"/>
<protein>
    <recommendedName>
        <fullName evidence="1">Reverse transcriptase domain-containing protein</fullName>
    </recommendedName>
</protein>
<dbReference type="SUPFAM" id="SSF56672">
    <property type="entry name" value="DNA/RNA polymerases"/>
    <property type="match status" value="1"/>
</dbReference>
<proteinExistence type="predicted"/>
<dbReference type="Pfam" id="PF00078">
    <property type="entry name" value="RVT_1"/>
    <property type="match status" value="1"/>
</dbReference>